<gene>
    <name evidence="2" type="ORF">CPELLU_LOCUS21701</name>
</gene>
<accession>A0A9N9KJR7</accession>
<sequence>NELFSDEASECESLGSKLSGADSSDNESPSSQSSSDENDWVDELFEPKSNAYTLMRSWKLAAQGSQKITNYFSVNNSKSNE</sequence>
<evidence type="ECO:0000256" key="1">
    <source>
        <dbReference type="SAM" id="MobiDB-lite"/>
    </source>
</evidence>
<feature type="region of interest" description="Disordered" evidence="1">
    <location>
        <begin position="1"/>
        <end position="40"/>
    </location>
</feature>
<dbReference type="Proteomes" id="UP000789759">
    <property type="component" value="Unassembled WGS sequence"/>
</dbReference>
<evidence type="ECO:0000313" key="2">
    <source>
        <dbReference type="EMBL" id="CAG8838373.1"/>
    </source>
</evidence>
<evidence type="ECO:0000313" key="3">
    <source>
        <dbReference type="Proteomes" id="UP000789759"/>
    </source>
</evidence>
<name>A0A9N9KJR7_9GLOM</name>
<protein>
    <submittedName>
        <fullName evidence="2">10049_t:CDS:1</fullName>
    </submittedName>
</protein>
<feature type="non-terminal residue" evidence="2">
    <location>
        <position position="81"/>
    </location>
</feature>
<feature type="compositionally biased region" description="Acidic residues" evidence="1">
    <location>
        <begin position="1"/>
        <end position="10"/>
    </location>
</feature>
<comment type="caution">
    <text evidence="2">The sequence shown here is derived from an EMBL/GenBank/DDBJ whole genome shotgun (WGS) entry which is preliminary data.</text>
</comment>
<dbReference type="EMBL" id="CAJVQA010083998">
    <property type="protein sequence ID" value="CAG8838373.1"/>
    <property type="molecule type" value="Genomic_DNA"/>
</dbReference>
<keyword evidence="3" id="KW-1185">Reference proteome</keyword>
<organism evidence="2 3">
    <name type="scientific">Cetraspora pellucida</name>
    <dbReference type="NCBI Taxonomy" id="1433469"/>
    <lineage>
        <taxon>Eukaryota</taxon>
        <taxon>Fungi</taxon>
        <taxon>Fungi incertae sedis</taxon>
        <taxon>Mucoromycota</taxon>
        <taxon>Glomeromycotina</taxon>
        <taxon>Glomeromycetes</taxon>
        <taxon>Diversisporales</taxon>
        <taxon>Gigasporaceae</taxon>
        <taxon>Cetraspora</taxon>
    </lineage>
</organism>
<dbReference type="AlphaFoldDB" id="A0A9N9KJR7"/>
<proteinExistence type="predicted"/>
<feature type="non-terminal residue" evidence="2">
    <location>
        <position position="1"/>
    </location>
</feature>
<feature type="compositionally biased region" description="Low complexity" evidence="1">
    <location>
        <begin position="22"/>
        <end position="35"/>
    </location>
</feature>
<reference evidence="2" key="1">
    <citation type="submission" date="2021-06" db="EMBL/GenBank/DDBJ databases">
        <authorList>
            <person name="Kallberg Y."/>
            <person name="Tangrot J."/>
            <person name="Rosling A."/>
        </authorList>
    </citation>
    <scope>NUCLEOTIDE SEQUENCE</scope>
    <source>
        <strain evidence="2">FL966</strain>
    </source>
</reference>